<keyword evidence="5" id="KW-1185">Reference proteome</keyword>
<dbReference type="PROSITE" id="PS50181">
    <property type="entry name" value="FBOX"/>
    <property type="match status" value="1"/>
</dbReference>
<organism evidence="4 5">
    <name type="scientific">Iris pallida</name>
    <name type="common">Sweet iris</name>
    <dbReference type="NCBI Taxonomy" id="29817"/>
    <lineage>
        <taxon>Eukaryota</taxon>
        <taxon>Viridiplantae</taxon>
        <taxon>Streptophyta</taxon>
        <taxon>Embryophyta</taxon>
        <taxon>Tracheophyta</taxon>
        <taxon>Spermatophyta</taxon>
        <taxon>Magnoliopsida</taxon>
        <taxon>Liliopsida</taxon>
        <taxon>Asparagales</taxon>
        <taxon>Iridaceae</taxon>
        <taxon>Iridoideae</taxon>
        <taxon>Irideae</taxon>
        <taxon>Iris</taxon>
    </lineage>
</organism>
<feature type="domain" description="F-box" evidence="3">
    <location>
        <begin position="57"/>
        <end position="103"/>
    </location>
</feature>
<dbReference type="SUPFAM" id="SSF81383">
    <property type="entry name" value="F-box domain"/>
    <property type="match status" value="1"/>
</dbReference>
<evidence type="ECO:0000256" key="1">
    <source>
        <dbReference type="ARBA" id="ARBA00022786"/>
    </source>
</evidence>
<dbReference type="GO" id="GO:0016567">
    <property type="term" value="P:protein ubiquitination"/>
    <property type="evidence" value="ECO:0007669"/>
    <property type="project" value="UniProtKB-UniRule"/>
</dbReference>
<evidence type="ECO:0000313" key="5">
    <source>
        <dbReference type="Proteomes" id="UP001140949"/>
    </source>
</evidence>
<dbReference type="InterPro" id="IPR036047">
    <property type="entry name" value="F-box-like_dom_sf"/>
</dbReference>
<dbReference type="InterPro" id="IPR045464">
    <property type="entry name" value="Hrt3/FBXO9_C"/>
</dbReference>
<evidence type="ECO:0000259" key="3">
    <source>
        <dbReference type="PROSITE" id="PS50181"/>
    </source>
</evidence>
<keyword evidence="1 2" id="KW-0833">Ubl conjugation pathway</keyword>
<comment type="caution">
    <text evidence="4">The sequence shown here is derived from an EMBL/GenBank/DDBJ whole genome shotgun (WGS) entry which is preliminary data.</text>
</comment>
<evidence type="ECO:0000313" key="4">
    <source>
        <dbReference type="EMBL" id="KAJ6817226.1"/>
    </source>
</evidence>
<dbReference type="CDD" id="cd22151">
    <property type="entry name" value="F-box_AtGID2-like"/>
    <property type="match status" value="1"/>
</dbReference>
<comment type="subunit">
    <text evidence="2">Component of the SCF-type E3 ligase complex.</text>
</comment>
<dbReference type="EMBL" id="JANAVB010027997">
    <property type="protein sequence ID" value="KAJ6817226.1"/>
    <property type="molecule type" value="Genomic_DNA"/>
</dbReference>
<dbReference type="Pfam" id="PF12937">
    <property type="entry name" value="F-box-like"/>
    <property type="match status" value="1"/>
</dbReference>
<dbReference type="PANTHER" id="PTHR12874">
    <property type="entry name" value="F-BOX ONLY PROTEIN 48-RELATED"/>
    <property type="match status" value="1"/>
</dbReference>
<dbReference type="GO" id="GO:0019005">
    <property type="term" value="C:SCF ubiquitin ligase complex"/>
    <property type="evidence" value="ECO:0007669"/>
    <property type="project" value="UniProtKB-UniRule"/>
</dbReference>
<comment type="function">
    <text evidence="2">Acts as a component of a SCF E3 ubiquitin ligase complexes.</text>
</comment>
<dbReference type="GO" id="GO:0005634">
    <property type="term" value="C:nucleus"/>
    <property type="evidence" value="ECO:0007669"/>
    <property type="project" value="UniProtKB-SubCell"/>
</dbReference>
<protein>
    <recommendedName>
        <fullName evidence="2">F-box protein</fullName>
    </recommendedName>
</protein>
<evidence type="ECO:0000256" key="2">
    <source>
        <dbReference type="RuleBase" id="RU369085"/>
    </source>
</evidence>
<comment type="subcellular location">
    <subcellularLocation>
        <location evidence="2">Nucleus</location>
    </subcellularLocation>
</comment>
<reference evidence="4" key="2">
    <citation type="submission" date="2023-04" db="EMBL/GenBank/DDBJ databases">
        <authorList>
            <person name="Bruccoleri R.E."/>
            <person name="Oakeley E.J."/>
            <person name="Faust A.-M."/>
            <person name="Dessus-Babus S."/>
            <person name="Altorfer M."/>
            <person name="Burckhardt D."/>
            <person name="Oertli M."/>
            <person name="Naumann U."/>
            <person name="Petersen F."/>
            <person name="Wong J."/>
        </authorList>
    </citation>
    <scope>NUCLEOTIDE SEQUENCE</scope>
    <source>
        <strain evidence="4">GSM-AAB239-AS_SAM_17_03QT</strain>
        <tissue evidence="4">Leaf</tissue>
    </source>
</reference>
<accession>A0AAX6FLG8</accession>
<proteinExistence type="predicted"/>
<sequence>MASDINNSISLEYGFFSRLITKEFLGTERPWLKLYGKRVRPVAPFGSVSSRPFDDPALIHRSLPDELLSEVFARMDPYTLGRAACVCRRWRYTVRNPSLWRSACLKTWQLYGVIENCRIVHSKYDCSWRKMWTQRPRIRTDGLYVSRNTYIRVGVSEWTVTNPVHVVCYFRYVRFYPNGKFLYKVSSQKVKEAAKCMNLRASKADRGFKGDYILAEDLVDAALLYPGARRTLLRIRLRIRGTIMGANNRLDLLQLVTTGVNESEINNRNGDILGFIDSLPVDETLNPDVPAISHNRGMTPFVFVQFDEAETSVLNLPVDKMDYFVPG</sequence>
<dbReference type="GO" id="GO:0005737">
    <property type="term" value="C:cytoplasm"/>
    <property type="evidence" value="ECO:0007669"/>
    <property type="project" value="TreeGrafter"/>
</dbReference>
<comment type="pathway">
    <text evidence="2">Protein modification; protein ubiquitination.</text>
</comment>
<dbReference type="GO" id="GO:0031146">
    <property type="term" value="P:SCF-dependent proteasomal ubiquitin-dependent protein catabolic process"/>
    <property type="evidence" value="ECO:0007669"/>
    <property type="project" value="UniProtKB-UniRule"/>
</dbReference>
<dbReference type="InterPro" id="IPR001810">
    <property type="entry name" value="F-box_dom"/>
</dbReference>
<dbReference type="Proteomes" id="UP001140949">
    <property type="component" value="Unassembled WGS sequence"/>
</dbReference>
<keyword evidence="2" id="KW-0539">Nucleus</keyword>
<name>A0AAX6FLG8_IRIPA</name>
<dbReference type="SMART" id="SM00256">
    <property type="entry name" value="FBOX"/>
    <property type="match status" value="1"/>
</dbReference>
<dbReference type="Gene3D" id="1.20.1280.50">
    <property type="match status" value="1"/>
</dbReference>
<dbReference type="PANTHER" id="PTHR12874:SF9">
    <property type="entry name" value="F-BOX ONLY PROTEIN 48"/>
    <property type="match status" value="1"/>
</dbReference>
<gene>
    <name evidence="4" type="ORF">M6B38_411780</name>
</gene>
<dbReference type="AlphaFoldDB" id="A0AAX6FLG8"/>
<reference evidence="4" key="1">
    <citation type="journal article" date="2023" name="GigaByte">
        <title>Genome assembly of the bearded iris, Iris pallida Lam.</title>
        <authorList>
            <person name="Bruccoleri R.E."/>
            <person name="Oakeley E.J."/>
            <person name="Faust A.M.E."/>
            <person name="Altorfer M."/>
            <person name="Dessus-Babus S."/>
            <person name="Burckhardt D."/>
            <person name="Oertli M."/>
            <person name="Naumann U."/>
            <person name="Petersen F."/>
            <person name="Wong J."/>
        </authorList>
    </citation>
    <scope>NUCLEOTIDE SEQUENCE</scope>
    <source>
        <strain evidence="4">GSM-AAB239-AS_SAM_17_03QT</strain>
    </source>
</reference>
<dbReference type="Pfam" id="PF19270">
    <property type="entry name" value="FBO_C"/>
    <property type="match status" value="1"/>
</dbReference>